<comment type="caution">
    <text evidence="2">The sequence shown here is derived from an EMBL/GenBank/DDBJ whole genome shotgun (WGS) entry which is preliminary data.</text>
</comment>
<evidence type="ECO:0000313" key="2">
    <source>
        <dbReference type="EMBL" id="KAK3936418.1"/>
    </source>
</evidence>
<feature type="compositionally biased region" description="Basic residues" evidence="1">
    <location>
        <begin position="399"/>
        <end position="409"/>
    </location>
</feature>
<name>A0AAN6N1F9_9PEZI</name>
<dbReference type="EMBL" id="MU853884">
    <property type="protein sequence ID" value="KAK3936418.1"/>
    <property type="molecule type" value="Genomic_DNA"/>
</dbReference>
<dbReference type="Proteomes" id="UP001303473">
    <property type="component" value="Unassembled WGS sequence"/>
</dbReference>
<evidence type="ECO:0000313" key="3">
    <source>
        <dbReference type="Proteomes" id="UP001303473"/>
    </source>
</evidence>
<accession>A0AAN6N1F9</accession>
<feature type="region of interest" description="Disordered" evidence="1">
    <location>
        <begin position="295"/>
        <end position="409"/>
    </location>
</feature>
<dbReference type="AlphaFoldDB" id="A0AAN6N1F9"/>
<feature type="compositionally biased region" description="Basic and acidic residues" evidence="1">
    <location>
        <begin position="336"/>
        <end position="350"/>
    </location>
</feature>
<evidence type="ECO:0000256" key="1">
    <source>
        <dbReference type="SAM" id="MobiDB-lite"/>
    </source>
</evidence>
<feature type="compositionally biased region" description="Basic and acidic residues" evidence="1">
    <location>
        <begin position="364"/>
        <end position="374"/>
    </location>
</feature>
<proteinExistence type="predicted"/>
<reference evidence="3" key="1">
    <citation type="journal article" date="2023" name="Mol. Phylogenet. Evol.">
        <title>Genome-scale phylogeny and comparative genomics of the fungal order Sordariales.</title>
        <authorList>
            <person name="Hensen N."/>
            <person name="Bonometti L."/>
            <person name="Westerberg I."/>
            <person name="Brannstrom I.O."/>
            <person name="Guillou S."/>
            <person name="Cros-Aarteil S."/>
            <person name="Calhoun S."/>
            <person name="Haridas S."/>
            <person name="Kuo A."/>
            <person name="Mondo S."/>
            <person name="Pangilinan J."/>
            <person name="Riley R."/>
            <person name="LaButti K."/>
            <person name="Andreopoulos B."/>
            <person name="Lipzen A."/>
            <person name="Chen C."/>
            <person name="Yan M."/>
            <person name="Daum C."/>
            <person name="Ng V."/>
            <person name="Clum A."/>
            <person name="Steindorff A."/>
            <person name="Ohm R.A."/>
            <person name="Martin F."/>
            <person name="Silar P."/>
            <person name="Natvig D.O."/>
            <person name="Lalanne C."/>
            <person name="Gautier V."/>
            <person name="Ament-Velasquez S.L."/>
            <person name="Kruys A."/>
            <person name="Hutchinson M.I."/>
            <person name="Powell A.J."/>
            <person name="Barry K."/>
            <person name="Miller A.N."/>
            <person name="Grigoriev I.V."/>
            <person name="Debuchy R."/>
            <person name="Gladieux P."/>
            <person name="Hiltunen Thoren M."/>
            <person name="Johannesson H."/>
        </authorList>
    </citation>
    <scope>NUCLEOTIDE SEQUENCE [LARGE SCALE GENOMIC DNA]</scope>
    <source>
        <strain evidence="3">CBS 340.73</strain>
    </source>
</reference>
<keyword evidence="3" id="KW-1185">Reference proteome</keyword>
<feature type="compositionally biased region" description="Polar residues" evidence="1">
    <location>
        <begin position="242"/>
        <end position="252"/>
    </location>
</feature>
<protein>
    <submittedName>
        <fullName evidence="2">Uncharacterized protein</fullName>
    </submittedName>
</protein>
<organism evidence="2 3">
    <name type="scientific">Diplogelasinospora grovesii</name>
    <dbReference type="NCBI Taxonomy" id="303347"/>
    <lineage>
        <taxon>Eukaryota</taxon>
        <taxon>Fungi</taxon>
        <taxon>Dikarya</taxon>
        <taxon>Ascomycota</taxon>
        <taxon>Pezizomycotina</taxon>
        <taxon>Sordariomycetes</taxon>
        <taxon>Sordariomycetidae</taxon>
        <taxon>Sordariales</taxon>
        <taxon>Diplogelasinosporaceae</taxon>
        <taxon>Diplogelasinospora</taxon>
    </lineage>
</organism>
<feature type="region of interest" description="Disordered" evidence="1">
    <location>
        <begin position="227"/>
        <end position="265"/>
    </location>
</feature>
<feature type="compositionally biased region" description="Basic and acidic residues" evidence="1">
    <location>
        <begin position="227"/>
        <end position="237"/>
    </location>
</feature>
<sequence length="409" mass="46392">MDDPAWSWPFWKFGLKGDDLFTKLHDQYNTFPSSIQDPEAFHHDVYEISHEASTTDEFYRLLQDRKQQRLQELNETLESAAFEIIANPSLIGTDQWQHAVQLFRTKSLDSLVRYFASYLPDDHPWHRSTPASLSETSSSGHSLADSHDTFFFGDYEDGPIMTDEPLDMSTNFKVQLPPSPRSMTMCSNSSAASPIDSTHQAYVLNTLTPARTLSFSGSESEECFALHDSHRHPHDEDISQPCDPSSPATSVSDRSDAGGFSPDEKMAITTTPKEEEPEVDECDIVDACQPSVLDTMESETPTPKPECQSTAFFDTKPSLPQLRYRSTSPSRPRPFSKREIQAHKQNDPRKPAVMKGPLSSPRQIRRECSPDQRTRTPHRRYPGQPATRIQKPLPDPIRRSPRGRRRIES</sequence>
<gene>
    <name evidence="2" type="ORF">QBC46DRAFT_395137</name>
</gene>